<evidence type="ECO:0000256" key="1">
    <source>
        <dbReference type="ARBA" id="ARBA00022801"/>
    </source>
</evidence>
<reference evidence="3" key="1">
    <citation type="submission" date="2023-10" db="EMBL/GenBank/DDBJ databases">
        <title>Genome assemblies of two species of porcelain crab, Petrolisthes cinctipes and Petrolisthes manimaculis (Anomura: Porcellanidae).</title>
        <authorList>
            <person name="Angst P."/>
        </authorList>
    </citation>
    <scope>NUCLEOTIDE SEQUENCE</scope>
    <source>
        <strain evidence="3">PB745_01</strain>
        <tissue evidence="3">Gill</tissue>
    </source>
</reference>
<dbReference type="PROSITE" id="PS50175">
    <property type="entry name" value="ASP_PROT_RETROV"/>
    <property type="match status" value="1"/>
</dbReference>
<evidence type="ECO:0000259" key="2">
    <source>
        <dbReference type="PROSITE" id="PS50175"/>
    </source>
</evidence>
<comment type="caution">
    <text evidence="3">The sequence shown here is derived from an EMBL/GenBank/DDBJ whole genome shotgun (WGS) entry which is preliminary data.</text>
</comment>
<evidence type="ECO:0000313" key="3">
    <source>
        <dbReference type="EMBL" id="KAK3887711.1"/>
    </source>
</evidence>
<dbReference type="Proteomes" id="UP001286313">
    <property type="component" value="Unassembled WGS sequence"/>
</dbReference>
<dbReference type="EMBL" id="JAWQEG010000616">
    <property type="protein sequence ID" value="KAK3887711.1"/>
    <property type="molecule type" value="Genomic_DNA"/>
</dbReference>
<proteinExistence type="predicted"/>
<protein>
    <recommendedName>
        <fullName evidence="2">Peptidase A2 domain-containing protein</fullName>
    </recommendedName>
</protein>
<dbReference type="AlphaFoldDB" id="A0AAE1G9D5"/>
<evidence type="ECO:0000313" key="4">
    <source>
        <dbReference type="Proteomes" id="UP001286313"/>
    </source>
</evidence>
<sequence length="219" mass="24754">MLPDTGADVTIIGEKHMSTLQVSRSSLQPLPSNTVLTADGSEMSPALGYFQATLQLGKKWCTARIQVHKGVPTLLLSYSHCKELNIIPQEFPKPIQQIQHVNRCTETPLCNITSPSEARKYFLRTFKEVLVSKEDTLQSAPQDNDRTLQDIRESAREDSEYAHLLHLCNETGYVIWQRHITPPHLAISLQAARPRVPSRESRRPLTRTLYVLWSPICSA</sequence>
<gene>
    <name evidence="3" type="ORF">Pcinc_008196</name>
</gene>
<organism evidence="3 4">
    <name type="scientific">Petrolisthes cinctipes</name>
    <name type="common">Flat porcelain crab</name>
    <dbReference type="NCBI Taxonomy" id="88211"/>
    <lineage>
        <taxon>Eukaryota</taxon>
        <taxon>Metazoa</taxon>
        <taxon>Ecdysozoa</taxon>
        <taxon>Arthropoda</taxon>
        <taxon>Crustacea</taxon>
        <taxon>Multicrustacea</taxon>
        <taxon>Malacostraca</taxon>
        <taxon>Eumalacostraca</taxon>
        <taxon>Eucarida</taxon>
        <taxon>Decapoda</taxon>
        <taxon>Pleocyemata</taxon>
        <taxon>Anomura</taxon>
        <taxon>Galatheoidea</taxon>
        <taxon>Porcellanidae</taxon>
        <taxon>Petrolisthes</taxon>
    </lineage>
</organism>
<dbReference type="GO" id="GO:0006508">
    <property type="term" value="P:proteolysis"/>
    <property type="evidence" value="ECO:0007669"/>
    <property type="project" value="InterPro"/>
</dbReference>
<feature type="domain" description="Peptidase A2" evidence="2">
    <location>
        <begin position="1"/>
        <end position="16"/>
    </location>
</feature>
<keyword evidence="4" id="KW-1185">Reference proteome</keyword>
<keyword evidence="1" id="KW-0378">Hydrolase</keyword>
<dbReference type="GO" id="GO:0004190">
    <property type="term" value="F:aspartic-type endopeptidase activity"/>
    <property type="evidence" value="ECO:0007669"/>
    <property type="project" value="InterPro"/>
</dbReference>
<dbReference type="InterPro" id="IPR001995">
    <property type="entry name" value="Peptidase_A2_cat"/>
</dbReference>
<name>A0AAE1G9D5_PETCI</name>
<accession>A0AAE1G9D5</accession>
<dbReference type="SUPFAM" id="SSF50630">
    <property type="entry name" value="Acid proteases"/>
    <property type="match status" value="1"/>
</dbReference>
<dbReference type="InterPro" id="IPR021109">
    <property type="entry name" value="Peptidase_aspartic_dom_sf"/>
</dbReference>